<evidence type="ECO:0000313" key="3">
    <source>
        <dbReference type="Proteomes" id="UP001295444"/>
    </source>
</evidence>
<dbReference type="SUPFAM" id="SSF56219">
    <property type="entry name" value="DNase I-like"/>
    <property type="match status" value="1"/>
</dbReference>
<feature type="coiled-coil region" evidence="1">
    <location>
        <begin position="207"/>
        <end position="241"/>
    </location>
</feature>
<protein>
    <recommendedName>
        <fullName evidence="4">Endonuclease/exonuclease/phosphatase domain-containing protein</fullName>
    </recommendedName>
</protein>
<proteinExistence type="predicted"/>
<keyword evidence="3" id="KW-1185">Reference proteome</keyword>
<gene>
    <name evidence="2" type="ORF">PECUL_23A055698</name>
</gene>
<evidence type="ECO:0000313" key="2">
    <source>
        <dbReference type="EMBL" id="CAH2273874.1"/>
    </source>
</evidence>
<sequence length="291" mass="33929">MAYTAAPLHVLTQNCRGLNTPEKRSHFLRELHRKRVSVAMLQETHLKTSDTHRLKDRGYPTNYHSTHSTDRKAGVAILVAANTQFTLMDQLADPNVRGYTHYSAIHRRYSRIDYVLIQQEGLQRLQSAEIIPTPWSDHSAVSIHLDSPLFRPTKTAWRLNESLLSDPEVKSLLTEHLTNYFTENDTEDVSKVTLWEAHKSVLWGHLIRIASRKKREAQQHMLELTDQISKLETQHKRSQLEEHYRSLLDTRRQLADLVARKHHRATQRSKAFFYIHANKSGRLLARMIRPQ</sequence>
<dbReference type="Gene3D" id="3.60.10.10">
    <property type="entry name" value="Endonuclease/exonuclease/phosphatase"/>
    <property type="match status" value="2"/>
</dbReference>
<reference evidence="2" key="1">
    <citation type="submission" date="2022-03" db="EMBL/GenBank/DDBJ databases">
        <authorList>
            <person name="Alioto T."/>
            <person name="Alioto T."/>
            <person name="Gomez Garrido J."/>
        </authorList>
    </citation>
    <scope>NUCLEOTIDE SEQUENCE</scope>
</reference>
<organism evidence="2 3">
    <name type="scientific">Pelobates cultripes</name>
    <name type="common">Western spadefoot toad</name>
    <dbReference type="NCBI Taxonomy" id="61616"/>
    <lineage>
        <taxon>Eukaryota</taxon>
        <taxon>Metazoa</taxon>
        <taxon>Chordata</taxon>
        <taxon>Craniata</taxon>
        <taxon>Vertebrata</taxon>
        <taxon>Euteleostomi</taxon>
        <taxon>Amphibia</taxon>
        <taxon>Batrachia</taxon>
        <taxon>Anura</taxon>
        <taxon>Pelobatoidea</taxon>
        <taxon>Pelobatidae</taxon>
        <taxon>Pelobates</taxon>
    </lineage>
</organism>
<dbReference type="InterPro" id="IPR036691">
    <property type="entry name" value="Endo/exonu/phosph_ase_sf"/>
</dbReference>
<dbReference type="PANTHER" id="PTHR19446">
    <property type="entry name" value="REVERSE TRANSCRIPTASES"/>
    <property type="match status" value="1"/>
</dbReference>
<dbReference type="EMBL" id="OW240914">
    <property type="protein sequence ID" value="CAH2273874.1"/>
    <property type="molecule type" value="Genomic_DNA"/>
</dbReference>
<evidence type="ECO:0008006" key="4">
    <source>
        <dbReference type="Google" id="ProtNLM"/>
    </source>
</evidence>
<dbReference type="Proteomes" id="UP001295444">
    <property type="component" value="Chromosome 03"/>
</dbReference>
<accession>A0AAD1RNC2</accession>
<name>A0AAD1RNC2_PELCU</name>
<dbReference type="AlphaFoldDB" id="A0AAD1RNC2"/>
<evidence type="ECO:0000256" key="1">
    <source>
        <dbReference type="SAM" id="Coils"/>
    </source>
</evidence>
<keyword evidence="1" id="KW-0175">Coiled coil</keyword>